<evidence type="ECO:0000313" key="2">
    <source>
        <dbReference type="EMBL" id="NBD24636.1"/>
    </source>
</evidence>
<proteinExistence type="predicted"/>
<dbReference type="InterPro" id="IPR014243">
    <property type="entry name" value="RsfA-like"/>
</dbReference>
<organism evidence="2 3">
    <name type="scientific">Paenibacillus glycinis</name>
    <dbReference type="NCBI Taxonomy" id="2697035"/>
    <lineage>
        <taxon>Bacteria</taxon>
        <taxon>Bacillati</taxon>
        <taxon>Bacillota</taxon>
        <taxon>Bacilli</taxon>
        <taxon>Bacillales</taxon>
        <taxon>Paenibacillaceae</taxon>
        <taxon>Paenibacillus</taxon>
    </lineage>
</organism>
<dbReference type="Proteomes" id="UP000665561">
    <property type="component" value="Unassembled WGS sequence"/>
</dbReference>
<feature type="coiled-coil region" evidence="1">
    <location>
        <begin position="54"/>
        <end position="125"/>
    </location>
</feature>
<keyword evidence="1" id="KW-0175">Coiled coil</keyword>
<name>A0ABW9XQ07_9BACL</name>
<dbReference type="EMBL" id="JAAAMV010000007">
    <property type="protein sequence ID" value="NBD24636.1"/>
    <property type="molecule type" value="Genomic_DNA"/>
</dbReference>
<evidence type="ECO:0000256" key="1">
    <source>
        <dbReference type="SAM" id="Coils"/>
    </source>
</evidence>
<keyword evidence="3" id="KW-1185">Reference proteome</keyword>
<dbReference type="PANTHER" id="PTHR41302:SF2">
    <property type="entry name" value="PRESPORE SPECIFIC TRANSCRIPTIONAL ACTIVATOR RSFA"/>
    <property type="match status" value="1"/>
</dbReference>
<evidence type="ECO:0008006" key="4">
    <source>
        <dbReference type="Google" id="ProtNLM"/>
    </source>
</evidence>
<sequence length="158" mass="18027">MTRNQESQWTEQQDLLLGQTILTHMENNGTQLEGFQAAALILQRTPAACGFRWNKEVRKNFSEQLKRVKEKKAEIKGLKPHREVREKRSSPAQSQDVVAQVTQLIEQLVAENKELKVQVDKRDGEIAKLTHVLQRARESIDFSETLPGAKRKALKADA</sequence>
<protein>
    <recommendedName>
        <fullName evidence="4">RsfA family transcriptional regulator</fullName>
    </recommendedName>
</protein>
<gene>
    <name evidence="2" type="ORF">GT019_12205</name>
</gene>
<evidence type="ECO:0000313" key="3">
    <source>
        <dbReference type="Proteomes" id="UP000665561"/>
    </source>
</evidence>
<reference evidence="2 3" key="1">
    <citation type="submission" date="2020-01" db="EMBL/GenBank/DDBJ databases">
        <title>Paenibacillus soybeanensis sp. nov. isolated from the nodules of soybean (Glycine max(L.) Merr).</title>
        <authorList>
            <person name="Wang H."/>
        </authorList>
    </citation>
    <scope>NUCLEOTIDE SEQUENCE [LARGE SCALE GENOMIC DNA]</scope>
    <source>
        <strain evidence="2 3">T1</strain>
    </source>
</reference>
<comment type="caution">
    <text evidence="2">The sequence shown here is derived from an EMBL/GenBank/DDBJ whole genome shotgun (WGS) entry which is preliminary data.</text>
</comment>
<dbReference type="RefSeq" id="WP_161743426.1">
    <property type="nucleotide sequence ID" value="NZ_JAAAMV010000007.1"/>
</dbReference>
<dbReference type="PANTHER" id="PTHR41302">
    <property type="entry name" value="PRESPORE-SPECIFIC TRANSCRIPTIONAL REGULATOR RSFA-RELATED"/>
    <property type="match status" value="1"/>
</dbReference>
<accession>A0ABW9XQ07</accession>